<reference evidence="7" key="1">
    <citation type="journal article" date="2015" name="J. Biotechnol.">
        <title>The structure of the Cyberlindnera jadinii genome and its relation to Candida utilis analyzed by the occurrence of single nucleotide polymorphisms.</title>
        <authorList>
            <person name="Rupp O."/>
            <person name="Brinkrolf K."/>
            <person name="Buerth C."/>
            <person name="Kunigo M."/>
            <person name="Schneider J."/>
            <person name="Jaenicke S."/>
            <person name="Goesmann A."/>
            <person name="Puehler A."/>
            <person name="Jaeger K.-E."/>
            <person name="Ernst J.F."/>
        </authorList>
    </citation>
    <scope>NUCLEOTIDE SEQUENCE [LARGE SCALE GENOMIC DNA]</scope>
    <source>
        <strain evidence="7">ATCC 18201 / CBS 1600 / BCRC 20928 / JCM 3617 / NBRC 0987 / NRRL Y-1542</strain>
    </source>
</reference>
<feature type="compositionally biased region" description="Acidic residues" evidence="5">
    <location>
        <begin position="193"/>
        <end position="207"/>
    </location>
</feature>
<proteinExistence type="inferred from homology"/>
<organism evidence="6 7">
    <name type="scientific">Cyberlindnera jadinii (strain ATCC 18201 / CBS 1600 / BCRC 20928 / JCM 3617 / NBRC 0987 / NRRL Y-1542)</name>
    <name type="common">Torula yeast</name>
    <name type="synonym">Candida utilis</name>
    <dbReference type="NCBI Taxonomy" id="983966"/>
    <lineage>
        <taxon>Eukaryota</taxon>
        <taxon>Fungi</taxon>
        <taxon>Dikarya</taxon>
        <taxon>Ascomycota</taxon>
        <taxon>Saccharomycotina</taxon>
        <taxon>Saccharomycetes</taxon>
        <taxon>Phaffomycetales</taxon>
        <taxon>Phaffomycetaceae</taxon>
        <taxon>Cyberlindnera</taxon>
    </lineage>
</organism>
<evidence type="ECO:0000313" key="6">
    <source>
        <dbReference type="EMBL" id="CEP20892.1"/>
    </source>
</evidence>
<evidence type="ECO:0000256" key="4">
    <source>
        <dbReference type="PIRNR" id="PIRNR000777"/>
    </source>
</evidence>
<protein>
    <recommendedName>
        <fullName evidence="4">DNA-directed RNA polymerase III subunit</fullName>
    </recommendedName>
</protein>
<dbReference type="GO" id="GO:0006383">
    <property type="term" value="P:transcription by RNA polymerase III"/>
    <property type="evidence" value="ECO:0007669"/>
    <property type="project" value="UniProtKB-UniRule"/>
</dbReference>
<comment type="similarity">
    <text evidence="2 4">Belongs to the eukaryotic RPC7 RNA polymerase subunit family.</text>
</comment>
<dbReference type="AlphaFoldDB" id="A0A0H5C0B8"/>
<dbReference type="PANTHER" id="PTHR15367">
    <property type="entry name" value="DNA-DIRECTED RNA POLYMERASE III"/>
    <property type="match status" value="1"/>
</dbReference>
<dbReference type="PANTHER" id="PTHR15367:SF2">
    <property type="entry name" value="DNA-DIRECTED RNA POLYMERASE III SUBUNIT"/>
    <property type="match status" value="1"/>
</dbReference>
<dbReference type="EMBL" id="CDQK01000001">
    <property type="protein sequence ID" value="CEP20892.1"/>
    <property type="molecule type" value="Genomic_DNA"/>
</dbReference>
<accession>A0A0H5C0B8</accession>
<feature type="region of interest" description="Disordered" evidence="5">
    <location>
        <begin position="173"/>
        <end position="231"/>
    </location>
</feature>
<feature type="compositionally biased region" description="Basic and acidic residues" evidence="5">
    <location>
        <begin position="181"/>
        <end position="192"/>
    </location>
</feature>
<gene>
    <name evidence="6" type="ORF">BN1211_0875</name>
</gene>
<evidence type="ECO:0000256" key="5">
    <source>
        <dbReference type="SAM" id="MobiDB-lite"/>
    </source>
</evidence>
<comment type="subcellular location">
    <subcellularLocation>
        <location evidence="1 4">Nucleus</location>
    </subcellularLocation>
</comment>
<dbReference type="Pfam" id="PF11705">
    <property type="entry name" value="RNA_pol_3_Rpc31"/>
    <property type="match status" value="1"/>
</dbReference>
<evidence type="ECO:0000256" key="2">
    <source>
        <dbReference type="ARBA" id="ARBA00008352"/>
    </source>
</evidence>
<dbReference type="PIRSF" id="PIRSF000777">
    <property type="entry name" value="RNA_polIII_C31"/>
    <property type="match status" value="1"/>
</dbReference>
<evidence type="ECO:0000256" key="3">
    <source>
        <dbReference type="ARBA" id="ARBA00023242"/>
    </source>
</evidence>
<feature type="compositionally biased region" description="Acidic residues" evidence="5">
    <location>
        <begin position="215"/>
        <end position="231"/>
    </location>
</feature>
<dbReference type="Proteomes" id="UP000038830">
    <property type="component" value="Unassembled WGS sequence"/>
</dbReference>
<evidence type="ECO:0000313" key="7">
    <source>
        <dbReference type="Proteomes" id="UP000038830"/>
    </source>
</evidence>
<sequence>MSFRGGRGGSSSGGFQRNLPFGLDYHDVINIAQSEKPKVILPVNGTMSDVEKVKASHFINFSALVSDGAFYTGDSLEVEAGNAKSEISEDGINDGLKRYSDKYLKKRKIGHSIDEHPYSIEFFPQELYRVMGVDDKKKRKLLQLSKLKSSKQVLDNLNNDEIGKTIMDKLKEMADVEDEKDEAHERNNNEFEDHLDDEFEEDDDDDYNAEKYFEDGEDFGDEDDYNDEAAF</sequence>
<keyword evidence="3 4" id="KW-0539">Nucleus</keyword>
<evidence type="ECO:0000256" key="1">
    <source>
        <dbReference type="ARBA" id="ARBA00004123"/>
    </source>
</evidence>
<comment type="function">
    <text evidence="4">DNA-dependent RNA polymerase catalyzes the transcription of DNA into RNA using the four ribonucleoside triphosphates as substrates. Specific peripheric component of RNA polymerase III which synthesizes small RNAs, such as 5S rRNA and tRNAs.</text>
</comment>
<comment type="subunit">
    <text evidence="4">Component of the RNA polymerase III (Pol III) complex.</text>
</comment>
<dbReference type="InterPro" id="IPR024661">
    <property type="entry name" value="RNA_pol_III_Rpc31"/>
</dbReference>
<name>A0A0H5C0B8_CYBJN</name>
<dbReference type="GO" id="GO:0005666">
    <property type="term" value="C:RNA polymerase III complex"/>
    <property type="evidence" value="ECO:0007669"/>
    <property type="project" value="UniProtKB-UniRule"/>
</dbReference>